<evidence type="ECO:0000256" key="8">
    <source>
        <dbReference type="ARBA" id="ARBA00023186"/>
    </source>
</evidence>
<evidence type="ECO:0000256" key="7">
    <source>
        <dbReference type="ARBA" id="ARBA00023136"/>
    </source>
</evidence>
<dbReference type="GO" id="GO:0015031">
    <property type="term" value="P:protein transport"/>
    <property type="evidence" value="ECO:0007669"/>
    <property type="project" value="UniProtKB-KW"/>
</dbReference>
<evidence type="ECO:0000256" key="4">
    <source>
        <dbReference type="ARBA" id="ARBA00022692"/>
    </source>
</evidence>
<dbReference type="GO" id="GO:0051205">
    <property type="term" value="P:protein insertion into membrane"/>
    <property type="evidence" value="ECO:0007669"/>
    <property type="project" value="TreeGrafter"/>
</dbReference>
<proteinExistence type="inferred from homology"/>
<dbReference type="RefSeq" id="WP_003513356.1">
    <property type="nucleotide sequence ID" value="NZ_CP013828.1"/>
</dbReference>
<dbReference type="EMBL" id="PDBW01000001">
    <property type="protein sequence ID" value="PFH04327.1"/>
    <property type="molecule type" value="Genomic_DNA"/>
</dbReference>
<dbReference type="InterPro" id="IPR028055">
    <property type="entry name" value="YidC/Oxa/ALB_C"/>
</dbReference>
<feature type="transmembrane region" description="Helical" evidence="10">
    <location>
        <begin position="87"/>
        <end position="110"/>
    </location>
</feature>
<evidence type="ECO:0000256" key="2">
    <source>
        <dbReference type="ARBA" id="ARBA00022448"/>
    </source>
</evidence>
<evidence type="ECO:0000313" key="13">
    <source>
        <dbReference type="Proteomes" id="UP000223596"/>
    </source>
</evidence>
<comment type="caution">
    <text evidence="12">The sequence shown here is derived from an EMBL/GenBank/DDBJ whole genome shotgun (WGS) entry which is preliminary data.</text>
</comment>
<dbReference type="GO" id="GO:0005886">
    <property type="term" value="C:plasma membrane"/>
    <property type="evidence" value="ECO:0007669"/>
    <property type="project" value="UniProtKB-SubCell"/>
</dbReference>
<dbReference type="InterPro" id="IPR001708">
    <property type="entry name" value="YidC/ALB3/OXA1/COX18"/>
</dbReference>
<keyword evidence="2" id="KW-0813">Transport</keyword>
<dbReference type="InterPro" id="IPR047196">
    <property type="entry name" value="YidC_ALB_C"/>
</dbReference>
<dbReference type="CDD" id="cd20070">
    <property type="entry name" value="5TM_YidC_Alb3"/>
    <property type="match status" value="1"/>
</dbReference>
<keyword evidence="3" id="KW-1003">Cell membrane</keyword>
<keyword evidence="7 10" id="KW-0472">Membrane</keyword>
<protein>
    <submittedName>
        <fullName evidence="12">YidC/Oxa1 family membrane protein insertase</fullName>
    </submittedName>
</protein>
<keyword evidence="8" id="KW-0143">Chaperone</keyword>
<dbReference type="NCBIfam" id="TIGR03592">
    <property type="entry name" value="yidC_oxa1_cterm"/>
    <property type="match status" value="1"/>
</dbReference>
<evidence type="ECO:0000313" key="12">
    <source>
        <dbReference type="EMBL" id="PFH04327.1"/>
    </source>
</evidence>
<evidence type="ECO:0000256" key="1">
    <source>
        <dbReference type="ARBA" id="ARBA00004651"/>
    </source>
</evidence>
<name>A0AB36TKH3_ACETH</name>
<dbReference type="PANTHER" id="PTHR12428">
    <property type="entry name" value="OXA1"/>
    <property type="match status" value="1"/>
</dbReference>
<organism evidence="12 13">
    <name type="scientific">Acetivibrio thermocellus AD2</name>
    <dbReference type="NCBI Taxonomy" id="1138384"/>
    <lineage>
        <taxon>Bacteria</taxon>
        <taxon>Bacillati</taxon>
        <taxon>Bacillota</taxon>
        <taxon>Clostridia</taxon>
        <taxon>Eubacteriales</taxon>
        <taxon>Oscillospiraceae</taxon>
        <taxon>Acetivibrio</taxon>
    </lineage>
</organism>
<evidence type="ECO:0000256" key="3">
    <source>
        <dbReference type="ARBA" id="ARBA00022475"/>
    </source>
</evidence>
<keyword evidence="4 9" id="KW-0812">Transmembrane</keyword>
<keyword evidence="5" id="KW-0653">Protein transport</keyword>
<reference evidence="12 13" key="1">
    <citation type="submission" date="2017-09" db="EMBL/GenBank/DDBJ databases">
        <title>Evaluation of Pacific Biosciences Sequencing Technology to Finishing C. thermocellum Genome Sequences.</title>
        <authorList>
            <person name="Brown S."/>
        </authorList>
    </citation>
    <scope>NUCLEOTIDE SEQUENCE [LARGE SCALE GENOMIC DNA]</scope>
    <source>
        <strain evidence="12 13">AD2</strain>
    </source>
</reference>
<dbReference type="PANTHER" id="PTHR12428:SF65">
    <property type="entry name" value="CYTOCHROME C OXIDASE ASSEMBLY PROTEIN COX18, MITOCHONDRIAL"/>
    <property type="match status" value="1"/>
</dbReference>
<comment type="subcellular location">
    <subcellularLocation>
        <location evidence="1">Cell membrane</location>
        <topology evidence="1">Multi-pass membrane protein</topology>
    </subcellularLocation>
    <subcellularLocation>
        <location evidence="9">Membrane</location>
        <topology evidence="9">Multi-pass membrane protein</topology>
    </subcellularLocation>
</comment>
<feature type="transmembrane region" description="Helical" evidence="10">
    <location>
        <begin position="24"/>
        <end position="44"/>
    </location>
</feature>
<gene>
    <name evidence="12" type="ORF">M972_113162</name>
</gene>
<evidence type="ECO:0000259" key="11">
    <source>
        <dbReference type="Pfam" id="PF02096"/>
    </source>
</evidence>
<dbReference type="AlphaFoldDB" id="A0AB36TKH3"/>
<evidence type="ECO:0000256" key="9">
    <source>
        <dbReference type="RuleBase" id="RU003945"/>
    </source>
</evidence>
<evidence type="ECO:0000256" key="5">
    <source>
        <dbReference type="ARBA" id="ARBA00022927"/>
    </source>
</evidence>
<dbReference type="GO" id="GO:0032977">
    <property type="term" value="F:membrane insertase activity"/>
    <property type="evidence" value="ECO:0007669"/>
    <property type="project" value="InterPro"/>
</dbReference>
<feature type="transmembrane region" description="Helical" evidence="10">
    <location>
        <begin position="243"/>
        <end position="265"/>
    </location>
</feature>
<keyword evidence="6 10" id="KW-1133">Transmembrane helix</keyword>
<feature type="transmembrane region" description="Helical" evidence="10">
    <location>
        <begin position="185"/>
        <end position="204"/>
    </location>
</feature>
<dbReference type="Pfam" id="PF02096">
    <property type="entry name" value="60KD_IMP"/>
    <property type="match status" value="1"/>
</dbReference>
<comment type="similarity">
    <text evidence="9">Belongs to the OXA1/ALB3/YidC family.</text>
</comment>
<sequence length="291" mass="33209">MGIISQLLGQILVFIYENLSFGSYGLAIILFTVFIKLLLLPLSIKQYKSSLKMQEMQPLIQEIQRKYKNDPQKQSEELMNLYKEHNFSPASGCLTSFIQLPIIVSLYYVIREPLTYMFNMTKDQIEALVNQLNQAANGLPQINTRSIYFQIEAALRSGKLDVVEELGFIKFDLGKIPKLNFTEDVATYLPLLLIPVLAIVATYFSSKMMMKRTQSLRSSTNSKKSKNQSQDDMTAAMNKSMMWIAPVMTGIISFQAPAALGLYWLTSNVFQIIQEFIINKFIMKKKEDSDS</sequence>
<evidence type="ECO:0000256" key="6">
    <source>
        <dbReference type="ARBA" id="ARBA00022989"/>
    </source>
</evidence>
<evidence type="ECO:0000256" key="10">
    <source>
        <dbReference type="SAM" id="Phobius"/>
    </source>
</evidence>
<dbReference type="GeneID" id="35804138"/>
<accession>A0AB36TKH3</accession>
<dbReference type="Proteomes" id="UP000223596">
    <property type="component" value="Unassembled WGS sequence"/>
</dbReference>
<feature type="domain" description="Membrane insertase YidC/Oxa/ALB C-terminal" evidence="11">
    <location>
        <begin position="24"/>
        <end position="280"/>
    </location>
</feature>